<keyword evidence="4" id="KW-1185">Reference proteome</keyword>
<name>A0A0B5AM77_9BACL</name>
<evidence type="ECO:0000259" key="1">
    <source>
        <dbReference type="PROSITE" id="PS51186"/>
    </source>
</evidence>
<sequence length="93" mass="10632">MDFTFKEEESRFAAYDHDNQEAGEATFSRAGDNILIIDHTSVKDDYRGQGVAAKLVSHIVEKARENNQKIMPLCPFAKGEFDKHEEYQDVLHS</sequence>
<dbReference type="GO" id="GO:0016747">
    <property type="term" value="F:acyltransferase activity, transferring groups other than amino-acyl groups"/>
    <property type="evidence" value="ECO:0007669"/>
    <property type="project" value="InterPro"/>
</dbReference>
<dbReference type="HOGENOM" id="CLU_132888_2_2_9"/>
<evidence type="ECO:0000313" key="4">
    <source>
        <dbReference type="Proteomes" id="UP000031449"/>
    </source>
</evidence>
<feature type="domain" description="N-acetyltransferase" evidence="2">
    <location>
        <begin position="4"/>
        <end position="92"/>
    </location>
</feature>
<keyword evidence="3" id="KW-0808">Transferase</keyword>
<dbReference type="PROSITE" id="PS51186">
    <property type="entry name" value="GNAT"/>
    <property type="match status" value="1"/>
</dbReference>
<dbReference type="InterPro" id="IPR016181">
    <property type="entry name" value="Acyl_CoA_acyltransferase"/>
</dbReference>
<dbReference type="CDD" id="cd04301">
    <property type="entry name" value="NAT_SF"/>
    <property type="match status" value="1"/>
</dbReference>
<reference evidence="3 4" key="1">
    <citation type="submission" date="2014-08" db="EMBL/GenBank/DDBJ databases">
        <title>Complete genome of a marine bacteria Jeotgalibacillus malaysiensis.</title>
        <authorList>
            <person name="Yaakop A.S."/>
            <person name="Chan K.-G."/>
            <person name="Goh K.M."/>
        </authorList>
    </citation>
    <scope>NUCLEOTIDE SEQUENCE [LARGE SCALE GENOMIC DNA]</scope>
    <source>
        <strain evidence="3 4">D5</strain>
    </source>
</reference>
<dbReference type="AlphaFoldDB" id="A0A0B5AM77"/>
<dbReference type="Proteomes" id="UP000031449">
    <property type="component" value="Chromosome"/>
</dbReference>
<proteinExistence type="predicted"/>
<dbReference type="Gene3D" id="3.40.630.30">
    <property type="match status" value="1"/>
</dbReference>
<dbReference type="EMBL" id="CP009416">
    <property type="protein sequence ID" value="AJD89782.1"/>
    <property type="molecule type" value="Genomic_DNA"/>
</dbReference>
<feature type="domain" description="N-acetyltransferase" evidence="1">
    <location>
        <begin position="1"/>
        <end position="93"/>
    </location>
</feature>
<dbReference type="BioCyc" id="JESP1508404:G14D9-9682-MONOMER"/>
<organism evidence="3 4">
    <name type="scientific">Jeotgalibacillus malaysiensis</name>
    <dbReference type="NCBI Taxonomy" id="1508404"/>
    <lineage>
        <taxon>Bacteria</taxon>
        <taxon>Bacillati</taxon>
        <taxon>Bacillota</taxon>
        <taxon>Bacilli</taxon>
        <taxon>Bacillales</taxon>
        <taxon>Caryophanaceae</taxon>
        <taxon>Jeotgalibacillus</taxon>
    </lineage>
</organism>
<dbReference type="PROSITE" id="PS51729">
    <property type="entry name" value="GNAT_YJDJ"/>
    <property type="match status" value="1"/>
</dbReference>
<dbReference type="PANTHER" id="PTHR31435">
    <property type="entry name" value="PROTEIN NATD1"/>
    <property type="match status" value="1"/>
</dbReference>
<dbReference type="STRING" id="1508404.JMA_04650"/>
<protein>
    <submittedName>
        <fullName evidence="3">GNAT family acetyltransferase</fullName>
    </submittedName>
</protein>
<dbReference type="InterPro" id="IPR045057">
    <property type="entry name" value="Gcn5-rel_NAT"/>
</dbReference>
<dbReference type="KEGG" id="jeo:JMA_04650"/>
<evidence type="ECO:0000313" key="3">
    <source>
        <dbReference type="EMBL" id="AJD89782.1"/>
    </source>
</evidence>
<dbReference type="PANTHER" id="PTHR31435:SF10">
    <property type="entry name" value="BSR4717 PROTEIN"/>
    <property type="match status" value="1"/>
</dbReference>
<accession>A0A0B5AM77</accession>
<gene>
    <name evidence="3" type="ORF">JMA_04650</name>
</gene>
<evidence type="ECO:0000259" key="2">
    <source>
        <dbReference type="PROSITE" id="PS51729"/>
    </source>
</evidence>
<dbReference type="Pfam" id="PF14542">
    <property type="entry name" value="Acetyltransf_CG"/>
    <property type="match status" value="1"/>
</dbReference>
<dbReference type="InterPro" id="IPR031165">
    <property type="entry name" value="GNAT_YJDJ"/>
</dbReference>
<dbReference type="InterPro" id="IPR000182">
    <property type="entry name" value="GNAT_dom"/>
</dbReference>
<dbReference type="SUPFAM" id="SSF55729">
    <property type="entry name" value="Acyl-CoA N-acyltransferases (Nat)"/>
    <property type="match status" value="1"/>
</dbReference>